<dbReference type="GO" id="GO:0005737">
    <property type="term" value="C:cytoplasm"/>
    <property type="evidence" value="ECO:0007669"/>
    <property type="project" value="UniProtKB-SubCell"/>
</dbReference>
<dbReference type="Pfam" id="PF20259">
    <property type="entry name" value="tRNA_Me_trans_M"/>
    <property type="match status" value="1"/>
</dbReference>
<dbReference type="InterPro" id="IPR046884">
    <property type="entry name" value="MnmA-like_central"/>
</dbReference>
<dbReference type="Proteomes" id="UP000011124">
    <property type="component" value="Chromosome"/>
</dbReference>
<evidence type="ECO:0000256" key="8">
    <source>
        <dbReference type="ARBA" id="ARBA00023157"/>
    </source>
</evidence>
<dbReference type="InterPro" id="IPR004506">
    <property type="entry name" value="MnmA-like"/>
</dbReference>
<dbReference type="InterPro" id="IPR014729">
    <property type="entry name" value="Rossmann-like_a/b/a_fold"/>
</dbReference>
<feature type="disulfide bond" description="Alternate" evidence="11">
    <location>
        <begin position="97"/>
        <end position="194"/>
    </location>
</feature>
<feature type="domain" description="tRNA-specific 2-thiouridylase MnmA-like C-terminal" evidence="12">
    <location>
        <begin position="275"/>
        <end position="348"/>
    </location>
</feature>
<feature type="region of interest" description="Interaction with tRNA" evidence="11">
    <location>
        <begin position="144"/>
        <end position="146"/>
    </location>
</feature>
<evidence type="ECO:0000256" key="10">
    <source>
        <dbReference type="ARBA" id="ARBA00056575"/>
    </source>
</evidence>
<feature type="binding site" evidence="11">
    <location>
        <begin position="8"/>
        <end position="15"/>
    </location>
    <ligand>
        <name>ATP</name>
        <dbReference type="ChEBI" id="CHEBI:30616"/>
    </ligand>
</feature>
<comment type="function">
    <text evidence="10 11">Catalyzes the 2-thiolation of uridine at the wobble position (U34) of tRNA, leading to the formation of s(2)U34.</text>
</comment>
<evidence type="ECO:0000259" key="13">
    <source>
        <dbReference type="Pfam" id="PF20259"/>
    </source>
</evidence>
<dbReference type="InterPro" id="IPR023382">
    <property type="entry name" value="MnmA-like_central_sf"/>
</dbReference>
<keyword evidence="2 11" id="KW-0820">tRNA-binding</keyword>
<feature type="binding site" evidence="11">
    <location>
        <position position="121"/>
    </location>
    <ligand>
        <name>ATP</name>
        <dbReference type="ChEBI" id="CHEBI:30616"/>
    </ligand>
</feature>
<dbReference type="AlphaFoldDB" id="F4F070"/>
<organism evidence="14 15">
    <name type="scientific">Selenomonas sputigena (strain ATCC 35185 / DSM 20758 / CCUG 44933 / VPI D19B-28)</name>
    <dbReference type="NCBI Taxonomy" id="546271"/>
    <lineage>
        <taxon>Bacteria</taxon>
        <taxon>Bacillati</taxon>
        <taxon>Bacillota</taxon>
        <taxon>Negativicutes</taxon>
        <taxon>Selenomonadales</taxon>
        <taxon>Selenomonadaceae</taxon>
        <taxon>Selenomonas</taxon>
    </lineage>
</organism>
<evidence type="ECO:0000256" key="9">
    <source>
        <dbReference type="ARBA" id="ARBA00051542"/>
    </source>
</evidence>
<dbReference type="GO" id="GO:0002143">
    <property type="term" value="P:tRNA wobble position uridine thiolation"/>
    <property type="evidence" value="ECO:0007669"/>
    <property type="project" value="TreeGrafter"/>
</dbReference>
<keyword evidence="6 11" id="KW-0067">ATP-binding</keyword>
<accession>F4F070</accession>
<keyword evidence="3 11" id="KW-0808">Transferase</keyword>
<comment type="catalytic activity">
    <reaction evidence="9 11">
        <text>S-sulfanyl-L-cysteinyl-[protein] + uridine(34) in tRNA + AH2 + ATP = 2-thiouridine(34) in tRNA + L-cysteinyl-[protein] + A + AMP + diphosphate + H(+)</text>
        <dbReference type="Rhea" id="RHEA:47032"/>
        <dbReference type="Rhea" id="RHEA-COMP:10131"/>
        <dbReference type="Rhea" id="RHEA-COMP:11726"/>
        <dbReference type="Rhea" id="RHEA-COMP:11727"/>
        <dbReference type="Rhea" id="RHEA-COMP:11728"/>
        <dbReference type="ChEBI" id="CHEBI:13193"/>
        <dbReference type="ChEBI" id="CHEBI:15378"/>
        <dbReference type="ChEBI" id="CHEBI:17499"/>
        <dbReference type="ChEBI" id="CHEBI:29950"/>
        <dbReference type="ChEBI" id="CHEBI:30616"/>
        <dbReference type="ChEBI" id="CHEBI:33019"/>
        <dbReference type="ChEBI" id="CHEBI:61963"/>
        <dbReference type="ChEBI" id="CHEBI:65315"/>
        <dbReference type="ChEBI" id="CHEBI:87170"/>
        <dbReference type="ChEBI" id="CHEBI:456215"/>
        <dbReference type="EC" id="2.8.1.13"/>
    </reaction>
</comment>
<dbReference type="PANTHER" id="PTHR11933:SF5">
    <property type="entry name" value="MITOCHONDRIAL TRNA-SPECIFIC 2-THIOURIDYLASE 1"/>
    <property type="match status" value="1"/>
</dbReference>
<keyword evidence="4 11" id="KW-0819">tRNA processing</keyword>
<dbReference type="CDD" id="cd01998">
    <property type="entry name" value="MnmA_TRMU-like"/>
    <property type="match status" value="1"/>
</dbReference>
<keyword evidence="5 11" id="KW-0547">Nucleotide-binding</keyword>
<feature type="region of interest" description="Interaction with tRNA" evidence="11">
    <location>
        <begin position="299"/>
        <end position="300"/>
    </location>
</feature>
<dbReference type="Gene3D" id="2.40.30.10">
    <property type="entry name" value="Translation factors"/>
    <property type="match status" value="1"/>
</dbReference>
<keyword evidence="7 11" id="KW-0694">RNA-binding</keyword>
<dbReference type="EMBL" id="CP002637">
    <property type="protein sequence ID" value="AEB99898.1"/>
    <property type="molecule type" value="Genomic_DNA"/>
</dbReference>
<evidence type="ECO:0000256" key="2">
    <source>
        <dbReference type="ARBA" id="ARBA00022555"/>
    </source>
</evidence>
<evidence type="ECO:0000256" key="11">
    <source>
        <dbReference type="HAMAP-Rule" id="MF_00144"/>
    </source>
</evidence>
<dbReference type="SUPFAM" id="SSF52402">
    <property type="entry name" value="Adenine nucleotide alpha hydrolases-like"/>
    <property type="match status" value="1"/>
</dbReference>
<evidence type="ECO:0000259" key="12">
    <source>
        <dbReference type="Pfam" id="PF20258"/>
    </source>
</evidence>
<gene>
    <name evidence="11" type="primary">mnmA</name>
    <name evidence="14" type="ordered locus">Selsp_0934</name>
</gene>
<evidence type="ECO:0000256" key="3">
    <source>
        <dbReference type="ARBA" id="ARBA00022679"/>
    </source>
</evidence>
<dbReference type="Gene3D" id="3.40.50.620">
    <property type="entry name" value="HUPs"/>
    <property type="match status" value="1"/>
</dbReference>
<dbReference type="GO" id="GO:0008168">
    <property type="term" value="F:methyltransferase activity"/>
    <property type="evidence" value="ECO:0007669"/>
    <property type="project" value="UniProtKB-KW"/>
</dbReference>
<feature type="site" description="Interaction with tRNA" evidence="11">
    <location>
        <position position="122"/>
    </location>
</feature>
<dbReference type="FunFam" id="2.40.30.10:FF:000023">
    <property type="entry name" value="tRNA-specific 2-thiouridylase MnmA"/>
    <property type="match status" value="1"/>
</dbReference>
<feature type="binding site" evidence="11">
    <location>
        <position position="34"/>
    </location>
    <ligand>
        <name>ATP</name>
        <dbReference type="ChEBI" id="CHEBI:30616"/>
    </ligand>
</feature>
<dbReference type="EC" id="2.8.1.13" evidence="11"/>
<dbReference type="FunFam" id="3.40.50.620:FF:000115">
    <property type="entry name" value="tRNA-specific 2-thiouridylase MnmA"/>
    <property type="match status" value="1"/>
</dbReference>
<comment type="similarity">
    <text evidence="11">Belongs to the MnmA/TRMU family.</text>
</comment>
<feature type="active site" description="Nucleophile" evidence="11">
    <location>
        <position position="97"/>
    </location>
</feature>
<name>F4F070_SELS3</name>
<keyword evidence="1 11" id="KW-0963">Cytoplasm</keyword>
<dbReference type="FunFam" id="2.30.30.280:FF:000001">
    <property type="entry name" value="tRNA-specific 2-thiouridylase MnmA"/>
    <property type="match status" value="1"/>
</dbReference>
<keyword evidence="14" id="KW-0489">Methyltransferase</keyword>
<feature type="active site" description="Cysteine persulfide intermediate" evidence="11">
    <location>
        <position position="194"/>
    </location>
</feature>
<dbReference type="GO" id="GO:0103016">
    <property type="term" value="F:tRNA-uridine 2-sulfurtransferase activity"/>
    <property type="evidence" value="ECO:0007669"/>
    <property type="project" value="UniProtKB-EC"/>
</dbReference>
<comment type="subcellular location">
    <subcellularLocation>
        <location evidence="11">Cytoplasm</location>
    </subcellularLocation>
</comment>
<keyword evidence="8 11" id="KW-1015">Disulfide bond</keyword>
<dbReference type="HAMAP" id="MF_00144">
    <property type="entry name" value="tRNA_thiouridyl_MnmA"/>
    <property type="match status" value="1"/>
</dbReference>
<dbReference type="InterPro" id="IPR046885">
    <property type="entry name" value="MnmA-like_C"/>
</dbReference>
<dbReference type="NCBIfam" id="NF001138">
    <property type="entry name" value="PRK00143.1"/>
    <property type="match status" value="1"/>
</dbReference>
<dbReference type="HOGENOM" id="CLU_035188_0_0_9"/>
<evidence type="ECO:0000256" key="1">
    <source>
        <dbReference type="ARBA" id="ARBA00022490"/>
    </source>
</evidence>
<protein>
    <recommendedName>
        <fullName evidence="11">tRNA-specific 2-thiouridylase MnmA</fullName>
        <ecNumber evidence="11">2.8.1.13</ecNumber>
    </recommendedName>
</protein>
<dbReference type="GO" id="GO:0000049">
    <property type="term" value="F:tRNA binding"/>
    <property type="evidence" value="ECO:0007669"/>
    <property type="project" value="UniProtKB-KW"/>
</dbReference>
<proteinExistence type="inferred from homology"/>
<dbReference type="GO" id="GO:0032259">
    <property type="term" value="P:methylation"/>
    <property type="evidence" value="ECO:0007669"/>
    <property type="project" value="UniProtKB-KW"/>
</dbReference>
<sequence>MKKKVAVAMSGGVDSSLCAALLQEQGYEVLGITMQLSDDSREMNGVSSAATDARRVADFLGIEHVVADFRTLFSDKVVDYFLTEYLTARTPNPCVICNRFLKFGELLSFAKEKGADFLATGHYVRVEKEEDGSFSLKKGRDEKKDQSYVLYRLPREILSHILFPLGSYRKEETRALAQKLSLPVANKAESQEICFVPEDDYKAYLSQHRPNRFHTGDIVDMQGQILGQHRGLPFYTIGQRKGLGIAAAHPLYVIALDEANNRVIVGKNEELYASSLFASDVNWLMEEPTQEISVHAKIRYGSREVQANVLPLEDGAVKVSFLEPQRAVTPGQSVVFYSGERLVGGATIESRT</sequence>
<dbReference type="Pfam" id="PF20258">
    <property type="entry name" value="tRNA_Me_trans_C"/>
    <property type="match status" value="1"/>
</dbReference>
<dbReference type="Pfam" id="PF03054">
    <property type="entry name" value="tRNA_Me_trans"/>
    <property type="match status" value="1"/>
</dbReference>
<feature type="site" description="Interaction with tRNA" evidence="11">
    <location>
        <position position="332"/>
    </location>
</feature>
<dbReference type="RefSeq" id="WP_013740729.1">
    <property type="nucleotide sequence ID" value="NC_015437.1"/>
</dbReference>
<dbReference type="GO" id="GO:0005524">
    <property type="term" value="F:ATP binding"/>
    <property type="evidence" value="ECO:0007669"/>
    <property type="project" value="UniProtKB-KW"/>
</dbReference>
<evidence type="ECO:0000256" key="6">
    <source>
        <dbReference type="ARBA" id="ARBA00022840"/>
    </source>
</evidence>
<evidence type="ECO:0000313" key="14">
    <source>
        <dbReference type="EMBL" id="AEB99898.1"/>
    </source>
</evidence>
<dbReference type="NCBIfam" id="TIGR00420">
    <property type="entry name" value="trmU"/>
    <property type="match status" value="1"/>
</dbReference>
<evidence type="ECO:0000256" key="4">
    <source>
        <dbReference type="ARBA" id="ARBA00022694"/>
    </source>
</evidence>
<dbReference type="KEGG" id="ssg:Selsp_0934"/>
<evidence type="ECO:0000256" key="5">
    <source>
        <dbReference type="ARBA" id="ARBA00022741"/>
    </source>
</evidence>
<keyword evidence="15" id="KW-1185">Reference proteome</keyword>
<comment type="caution">
    <text evidence="11">Lacks conserved residue(s) required for the propagation of feature annotation.</text>
</comment>
<reference evidence="14 15" key="1">
    <citation type="submission" date="2011-04" db="EMBL/GenBank/DDBJ databases">
        <title>The complete genome of Selenomonas sputigena DSM 20758.</title>
        <authorList>
            <consortium name="US DOE Joint Genome Institute (JGI-PGF)"/>
            <person name="Lucas S."/>
            <person name="Copeland A."/>
            <person name="Lapidus A."/>
            <person name="Bruce D."/>
            <person name="Goodwin L."/>
            <person name="Pitluck S."/>
            <person name="Peters L."/>
            <person name="Kyrpides N."/>
            <person name="Mavromatis K."/>
            <person name="Ivanova N."/>
            <person name="Ovchinnikova G."/>
            <person name="Teshima H."/>
            <person name="Detter J.C."/>
            <person name="Tapia R."/>
            <person name="Han C."/>
            <person name="Land M."/>
            <person name="Hauser L."/>
            <person name="Markowitz V."/>
            <person name="Cheng J.-F."/>
            <person name="Hugenholtz P."/>
            <person name="Woyke T."/>
            <person name="Wu D."/>
            <person name="Gronow S."/>
            <person name="Wellnitz S."/>
            <person name="Schneider S."/>
            <person name="Klenk H.-P."/>
            <person name="Eisen J.A."/>
        </authorList>
    </citation>
    <scope>NUCLEOTIDE SEQUENCE [LARGE SCALE GENOMIC DNA]</scope>
    <source>
        <strain evidence="15">ATCC 35185 / DSM 20758 / VPI D19B-28</strain>
    </source>
</reference>
<dbReference type="Gene3D" id="2.30.30.280">
    <property type="entry name" value="Adenine nucleotide alpha hydrolases-like domains"/>
    <property type="match status" value="1"/>
</dbReference>
<evidence type="ECO:0000256" key="7">
    <source>
        <dbReference type="ARBA" id="ARBA00022884"/>
    </source>
</evidence>
<feature type="domain" description="tRNA-specific 2-thiouridylase MnmA-like central" evidence="13">
    <location>
        <begin position="203"/>
        <end position="267"/>
    </location>
</feature>
<evidence type="ECO:0000313" key="15">
    <source>
        <dbReference type="Proteomes" id="UP000011124"/>
    </source>
</evidence>
<dbReference type="PANTHER" id="PTHR11933">
    <property type="entry name" value="TRNA 5-METHYLAMINOMETHYL-2-THIOURIDYLATE -METHYLTRANSFERASE"/>
    <property type="match status" value="1"/>
</dbReference>